<accession>A0A453HG00</accession>
<reference evidence="1" key="3">
    <citation type="journal article" date="2017" name="Nature">
        <title>Genome sequence of the progenitor of the wheat D genome Aegilops tauschii.</title>
        <authorList>
            <person name="Luo M.C."/>
            <person name="Gu Y.Q."/>
            <person name="Puiu D."/>
            <person name="Wang H."/>
            <person name="Twardziok S.O."/>
            <person name="Deal K.R."/>
            <person name="Huo N."/>
            <person name="Zhu T."/>
            <person name="Wang L."/>
            <person name="Wang Y."/>
            <person name="McGuire P.E."/>
            <person name="Liu S."/>
            <person name="Long H."/>
            <person name="Ramasamy R.K."/>
            <person name="Rodriguez J.C."/>
            <person name="Van S.L."/>
            <person name="Yuan L."/>
            <person name="Wang Z."/>
            <person name="Xia Z."/>
            <person name="Xiao L."/>
            <person name="Anderson O.D."/>
            <person name="Ouyang S."/>
            <person name="Liang Y."/>
            <person name="Zimin A.V."/>
            <person name="Pertea G."/>
            <person name="Qi P."/>
            <person name="Bennetzen J.L."/>
            <person name="Dai X."/>
            <person name="Dawson M.W."/>
            <person name="Muller H.G."/>
            <person name="Kugler K."/>
            <person name="Rivarola-Duarte L."/>
            <person name="Spannagl M."/>
            <person name="Mayer K.F.X."/>
            <person name="Lu F.H."/>
            <person name="Bevan M.W."/>
            <person name="Leroy P."/>
            <person name="Li P."/>
            <person name="You F.M."/>
            <person name="Sun Q."/>
            <person name="Liu Z."/>
            <person name="Lyons E."/>
            <person name="Wicker T."/>
            <person name="Salzberg S.L."/>
            <person name="Devos K.M."/>
            <person name="Dvorak J."/>
        </authorList>
    </citation>
    <scope>NUCLEOTIDE SEQUENCE [LARGE SCALE GENOMIC DNA]</scope>
    <source>
        <strain evidence="1">cv. AL8/78</strain>
    </source>
</reference>
<dbReference type="EnsemblPlants" id="AET4Gv20179000.2">
    <property type="protein sequence ID" value="AET4Gv20179000.2"/>
    <property type="gene ID" value="AET4Gv20179000"/>
</dbReference>
<sequence>RLLSIYRNRNRQKKNDISVVEDMFLQFSVNHTYGL</sequence>
<reference evidence="1" key="4">
    <citation type="submission" date="2019-03" db="UniProtKB">
        <authorList>
            <consortium name="EnsemblPlants"/>
        </authorList>
    </citation>
    <scope>IDENTIFICATION</scope>
</reference>
<keyword evidence="2" id="KW-1185">Reference proteome</keyword>
<evidence type="ECO:0000313" key="2">
    <source>
        <dbReference type="Proteomes" id="UP000015105"/>
    </source>
</evidence>
<reference evidence="1" key="5">
    <citation type="journal article" date="2021" name="G3 (Bethesda)">
        <title>Aegilops tauschii genome assembly Aet v5.0 features greater sequence contiguity and improved annotation.</title>
        <authorList>
            <person name="Wang L."/>
            <person name="Zhu T."/>
            <person name="Rodriguez J.C."/>
            <person name="Deal K.R."/>
            <person name="Dubcovsky J."/>
            <person name="McGuire P.E."/>
            <person name="Lux T."/>
            <person name="Spannagl M."/>
            <person name="Mayer K.F.X."/>
            <person name="Baldrich P."/>
            <person name="Meyers B.C."/>
            <person name="Huo N."/>
            <person name="Gu Y.Q."/>
            <person name="Zhou H."/>
            <person name="Devos K.M."/>
            <person name="Bennetzen J.L."/>
            <person name="Unver T."/>
            <person name="Budak H."/>
            <person name="Gulick P.J."/>
            <person name="Galiba G."/>
            <person name="Kalapos B."/>
            <person name="Nelson D.R."/>
            <person name="Li P."/>
            <person name="You F.M."/>
            <person name="Luo M.C."/>
            <person name="Dvorak J."/>
        </authorList>
    </citation>
    <scope>NUCLEOTIDE SEQUENCE [LARGE SCALE GENOMIC DNA]</scope>
    <source>
        <strain evidence="1">cv. AL8/78</strain>
    </source>
</reference>
<proteinExistence type="predicted"/>
<dbReference type="AlphaFoldDB" id="A0A453HG00"/>
<reference evidence="2" key="1">
    <citation type="journal article" date="2014" name="Science">
        <title>Ancient hybridizations among the ancestral genomes of bread wheat.</title>
        <authorList>
            <consortium name="International Wheat Genome Sequencing Consortium,"/>
            <person name="Marcussen T."/>
            <person name="Sandve S.R."/>
            <person name="Heier L."/>
            <person name="Spannagl M."/>
            <person name="Pfeifer M."/>
            <person name="Jakobsen K.S."/>
            <person name="Wulff B.B."/>
            <person name="Steuernagel B."/>
            <person name="Mayer K.F."/>
            <person name="Olsen O.A."/>
        </authorList>
    </citation>
    <scope>NUCLEOTIDE SEQUENCE [LARGE SCALE GENOMIC DNA]</scope>
    <source>
        <strain evidence="2">cv. AL8/78</strain>
    </source>
</reference>
<dbReference type="Gramene" id="AET4Gv20179000.2">
    <property type="protein sequence ID" value="AET4Gv20179000.2"/>
    <property type="gene ID" value="AET4Gv20179000"/>
</dbReference>
<name>A0A453HG00_AEGTS</name>
<protein>
    <submittedName>
        <fullName evidence="1">Uncharacterized protein</fullName>
    </submittedName>
</protein>
<evidence type="ECO:0000313" key="1">
    <source>
        <dbReference type="EnsemblPlants" id="AET4Gv20179000.2"/>
    </source>
</evidence>
<organism evidence="1 2">
    <name type="scientific">Aegilops tauschii subsp. strangulata</name>
    <name type="common">Goatgrass</name>
    <dbReference type="NCBI Taxonomy" id="200361"/>
    <lineage>
        <taxon>Eukaryota</taxon>
        <taxon>Viridiplantae</taxon>
        <taxon>Streptophyta</taxon>
        <taxon>Embryophyta</taxon>
        <taxon>Tracheophyta</taxon>
        <taxon>Spermatophyta</taxon>
        <taxon>Magnoliopsida</taxon>
        <taxon>Liliopsida</taxon>
        <taxon>Poales</taxon>
        <taxon>Poaceae</taxon>
        <taxon>BOP clade</taxon>
        <taxon>Pooideae</taxon>
        <taxon>Triticodae</taxon>
        <taxon>Triticeae</taxon>
        <taxon>Triticinae</taxon>
        <taxon>Aegilops</taxon>
    </lineage>
</organism>
<reference evidence="2" key="2">
    <citation type="journal article" date="2017" name="Nat. Plants">
        <title>The Aegilops tauschii genome reveals multiple impacts of transposons.</title>
        <authorList>
            <person name="Zhao G."/>
            <person name="Zou C."/>
            <person name="Li K."/>
            <person name="Wang K."/>
            <person name="Li T."/>
            <person name="Gao L."/>
            <person name="Zhang X."/>
            <person name="Wang H."/>
            <person name="Yang Z."/>
            <person name="Liu X."/>
            <person name="Jiang W."/>
            <person name="Mao L."/>
            <person name="Kong X."/>
            <person name="Jiao Y."/>
            <person name="Jia J."/>
        </authorList>
    </citation>
    <scope>NUCLEOTIDE SEQUENCE [LARGE SCALE GENOMIC DNA]</scope>
    <source>
        <strain evidence="2">cv. AL8/78</strain>
    </source>
</reference>
<dbReference type="Proteomes" id="UP000015105">
    <property type="component" value="Chromosome 4D"/>
</dbReference>